<dbReference type="EMBL" id="OX596086">
    <property type="protein sequence ID" value="CAM9909023.1"/>
    <property type="molecule type" value="Genomic_DNA"/>
</dbReference>
<gene>
    <name evidence="1" type="ORF">MRATA1EN22A_LOCUS9206</name>
</gene>
<name>A0AC59YQN8_RANTA</name>
<evidence type="ECO:0000313" key="2">
    <source>
        <dbReference type="Proteomes" id="UP001162501"/>
    </source>
</evidence>
<protein>
    <submittedName>
        <fullName evidence="1">Uncharacterized protein</fullName>
    </submittedName>
</protein>
<proteinExistence type="predicted"/>
<dbReference type="Proteomes" id="UP001162501">
    <property type="component" value="Chromosome 2"/>
</dbReference>
<organism evidence="1 2">
    <name type="scientific">Rangifer tarandus platyrhynchus</name>
    <name type="common">Svalbard reindeer</name>
    <dbReference type="NCBI Taxonomy" id="3082113"/>
    <lineage>
        <taxon>Eukaryota</taxon>
        <taxon>Metazoa</taxon>
        <taxon>Chordata</taxon>
        <taxon>Craniata</taxon>
        <taxon>Vertebrata</taxon>
        <taxon>Euteleostomi</taxon>
        <taxon>Mammalia</taxon>
        <taxon>Eutheria</taxon>
        <taxon>Laurasiatheria</taxon>
        <taxon>Artiodactyla</taxon>
        <taxon>Ruminantia</taxon>
        <taxon>Pecora</taxon>
        <taxon>Cervidae</taxon>
        <taxon>Odocoileinae</taxon>
        <taxon>Rangifer</taxon>
    </lineage>
</organism>
<evidence type="ECO:0000313" key="1">
    <source>
        <dbReference type="EMBL" id="CAM9909023.1"/>
    </source>
</evidence>
<sequence length="219" mass="23819">MRALLCAAPPLGGSPIALFFLSCHPPAAVVITVPLVTPLGERKWINRNVCHSEDERRPAANGSAVMRQVTVSFPQPSLTSRWLFKEEISHLLGPRLHFRRGDAVAPDRERRSRSPGAVRSVAHSPLNVPVRPESRSTAPSCPLDPFRRLPPLPPLAAAVTKRSYRTAVSVRPPLPTARGGSRDSSRHLRWLRSHDSEGGGSPNPIPEAHLRSVGSLPSP</sequence>
<reference evidence="1" key="1">
    <citation type="submission" date="2023-05" db="EMBL/GenBank/DDBJ databases">
        <authorList>
            <consortium name="ELIXIR-Norway"/>
        </authorList>
    </citation>
    <scope>NUCLEOTIDE SEQUENCE</scope>
</reference>
<accession>A0AC59YQN8</accession>
<reference evidence="1" key="2">
    <citation type="submission" date="2025-03" db="EMBL/GenBank/DDBJ databases">
        <authorList>
            <consortium name="ELIXIR-Norway"/>
            <consortium name="Elixir Norway"/>
        </authorList>
    </citation>
    <scope>NUCLEOTIDE SEQUENCE</scope>
</reference>